<dbReference type="Proteomes" id="UP000078397">
    <property type="component" value="Unassembled WGS sequence"/>
</dbReference>
<evidence type="ECO:0000313" key="2">
    <source>
        <dbReference type="Proteomes" id="UP000078397"/>
    </source>
</evidence>
<dbReference type="EMBL" id="LSBJ02000005">
    <property type="protein sequence ID" value="OAQ65012.1"/>
    <property type="molecule type" value="Genomic_DNA"/>
</dbReference>
<keyword evidence="2" id="KW-1185">Reference proteome</keyword>
<protein>
    <submittedName>
        <fullName evidence="1">Uncharacterized protein</fullName>
    </submittedName>
</protein>
<dbReference type="RefSeq" id="XP_018142326.1">
    <property type="nucleotide sequence ID" value="XM_018291751.1"/>
</dbReference>
<dbReference type="GeneID" id="28855745"/>
<dbReference type="AlphaFoldDB" id="A0A179FHK7"/>
<evidence type="ECO:0000313" key="1">
    <source>
        <dbReference type="EMBL" id="OAQ65012.1"/>
    </source>
</evidence>
<name>A0A179FHK7_METCM</name>
<comment type="caution">
    <text evidence="1">The sequence shown here is derived from an EMBL/GenBank/DDBJ whole genome shotgun (WGS) entry which is preliminary data.</text>
</comment>
<sequence>MPPSCWPFRKPNPSSKRRLESLITCFDSTWPAPAFEPVAKRRMTVLYQASSDDTGGRKSKYFVDLIFSNTNIDTEIFRPRPFRRIFHRRAFKKATVIDVVMTDAKPIGSEAFAARKDKGKAKKKSIWDTVMEQEVIDVKMTDAEASGSDVWRGTRMRRWRQKNINWVTAFERGTVDVEMTDADFDGSKGFTRNEKGKGRARAFSEQITFQQEFIDTEMTDAEAFDSGSAFTNFAALKDALNEIDNDKEMVDVERVIWEESWGCSVYMCSYFRR</sequence>
<organism evidence="1 2">
    <name type="scientific">Pochonia chlamydosporia 170</name>
    <dbReference type="NCBI Taxonomy" id="1380566"/>
    <lineage>
        <taxon>Eukaryota</taxon>
        <taxon>Fungi</taxon>
        <taxon>Dikarya</taxon>
        <taxon>Ascomycota</taxon>
        <taxon>Pezizomycotina</taxon>
        <taxon>Sordariomycetes</taxon>
        <taxon>Hypocreomycetidae</taxon>
        <taxon>Hypocreales</taxon>
        <taxon>Clavicipitaceae</taxon>
        <taxon>Pochonia</taxon>
    </lineage>
</organism>
<dbReference type="KEGG" id="pchm:VFPPC_13980"/>
<gene>
    <name evidence="1" type="ORF">VFPPC_13980</name>
</gene>
<reference evidence="1 2" key="1">
    <citation type="journal article" date="2016" name="PLoS Pathog.">
        <title>Biosynthesis of antibiotic leucinostatins in bio-control fungus Purpureocillium lilacinum and their inhibition on phytophthora revealed by genome mining.</title>
        <authorList>
            <person name="Wang G."/>
            <person name="Liu Z."/>
            <person name="Lin R."/>
            <person name="Li E."/>
            <person name="Mao Z."/>
            <person name="Ling J."/>
            <person name="Yang Y."/>
            <person name="Yin W.B."/>
            <person name="Xie B."/>
        </authorList>
    </citation>
    <scope>NUCLEOTIDE SEQUENCE [LARGE SCALE GENOMIC DNA]</scope>
    <source>
        <strain evidence="1">170</strain>
    </source>
</reference>
<proteinExistence type="predicted"/>
<accession>A0A179FHK7</accession>